<dbReference type="RefSeq" id="WP_208240567.1">
    <property type="nucleotide sequence ID" value="NZ_BAAAQU010000001.1"/>
</dbReference>
<dbReference type="InterPro" id="IPR000639">
    <property type="entry name" value="Epox_hydrolase-like"/>
</dbReference>
<evidence type="ECO:0000313" key="3">
    <source>
        <dbReference type="EMBL" id="MBO2990940.1"/>
    </source>
</evidence>
<dbReference type="EMBL" id="JAGFBF010000006">
    <property type="protein sequence ID" value="MBO2990940.1"/>
    <property type="molecule type" value="Genomic_DNA"/>
</dbReference>
<dbReference type="GO" id="GO:0016787">
    <property type="term" value="F:hydrolase activity"/>
    <property type="evidence" value="ECO:0007669"/>
    <property type="project" value="UniProtKB-KW"/>
</dbReference>
<sequence length="270" mass="29793">MADRLSHPIHSVAVGHGARDARRIVFLHGLFGRGKNFTRIASGLEPDAQSLLVDLPNHGQSGWTAGIDYRELADDVAEHLRTDFAADGPVDVVGHSMGGKVAMVLALRHPDLVRRLVVIDISPVEAVRARGEFQHLLDSLATVDLAAIERRTDAGKQLREAIPDDTVRGFLLQNLKREDDGFRWEPNLELLRSELPTIMGFPDMGDVSYRGPVLWIAGERSGYVTRDDEPAMRALFPRTVRMTVHGAGHWVHAEKPDEVIAALRSFLLAG</sequence>
<dbReference type="PRINTS" id="PR00412">
    <property type="entry name" value="EPOXHYDRLASE"/>
</dbReference>
<proteinExistence type="predicted"/>
<keyword evidence="1 3" id="KW-0378">Hydrolase</keyword>
<feature type="domain" description="AB hydrolase-1" evidence="2">
    <location>
        <begin position="24"/>
        <end position="256"/>
    </location>
</feature>
<dbReference type="PRINTS" id="PR00111">
    <property type="entry name" value="ABHYDROLASE"/>
</dbReference>
<gene>
    <name evidence="3" type="ORF">J4H85_13130</name>
</gene>
<dbReference type="Gene3D" id="3.40.50.1820">
    <property type="entry name" value="alpha/beta hydrolase"/>
    <property type="match status" value="1"/>
</dbReference>
<dbReference type="SUPFAM" id="SSF53474">
    <property type="entry name" value="alpha/beta-Hydrolases"/>
    <property type="match status" value="1"/>
</dbReference>
<accession>A0A939QHG5</accession>
<protein>
    <submittedName>
        <fullName evidence="3">Alpha/beta fold hydrolase</fullName>
    </submittedName>
</protein>
<dbReference type="PANTHER" id="PTHR46118:SF4">
    <property type="entry name" value="PROTEIN ABHD11"/>
    <property type="match status" value="1"/>
</dbReference>
<dbReference type="InterPro" id="IPR000073">
    <property type="entry name" value="AB_hydrolase_1"/>
</dbReference>
<name>A0A939QHG5_9MICO</name>
<keyword evidence="4" id="KW-1185">Reference proteome</keyword>
<dbReference type="PANTHER" id="PTHR46118">
    <property type="entry name" value="PROTEIN ABHD11"/>
    <property type="match status" value="1"/>
</dbReference>
<dbReference type="InterPro" id="IPR029058">
    <property type="entry name" value="AB_hydrolase_fold"/>
</dbReference>
<comment type="caution">
    <text evidence="3">The sequence shown here is derived from an EMBL/GenBank/DDBJ whole genome shotgun (WGS) entry which is preliminary data.</text>
</comment>
<organism evidence="3 4">
    <name type="scientific">Leucobacter tardus</name>
    <dbReference type="NCBI Taxonomy" id="501483"/>
    <lineage>
        <taxon>Bacteria</taxon>
        <taxon>Bacillati</taxon>
        <taxon>Actinomycetota</taxon>
        <taxon>Actinomycetes</taxon>
        <taxon>Micrococcales</taxon>
        <taxon>Microbacteriaceae</taxon>
        <taxon>Leucobacter</taxon>
    </lineage>
</organism>
<reference evidence="3" key="1">
    <citation type="submission" date="2021-03" db="EMBL/GenBank/DDBJ databases">
        <title>Leucobacter chromiisoli sp. nov., isolated from chromium-containing soil of chemical plant.</title>
        <authorList>
            <person name="Xu Z."/>
        </authorList>
    </citation>
    <scope>NUCLEOTIDE SEQUENCE</scope>
    <source>
        <strain evidence="3">K 70/01</strain>
    </source>
</reference>
<dbReference type="Pfam" id="PF00561">
    <property type="entry name" value="Abhydrolase_1"/>
    <property type="match status" value="1"/>
</dbReference>
<dbReference type="AlphaFoldDB" id="A0A939QHG5"/>
<evidence type="ECO:0000313" key="4">
    <source>
        <dbReference type="Proteomes" id="UP000668403"/>
    </source>
</evidence>
<dbReference type="Proteomes" id="UP000668403">
    <property type="component" value="Unassembled WGS sequence"/>
</dbReference>
<evidence type="ECO:0000259" key="2">
    <source>
        <dbReference type="Pfam" id="PF00561"/>
    </source>
</evidence>
<evidence type="ECO:0000256" key="1">
    <source>
        <dbReference type="ARBA" id="ARBA00022801"/>
    </source>
</evidence>